<dbReference type="STRING" id="1229727.Ga0080559_TMP1138"/>
<dbReference type="Proteomes" id="UP000186559">
    <property type="component" value="Chromosome"/>
</dbReference>
<proteinExistence type="predicted"/>
<dbReference type="EMBL" id="CP014796">
    <property type="protein sequence ID" value="APX21934.1"/>
    <property type="molecule type" value="Genomic_DNA"/>
</dbReference>
<sequence length="105" mass="10850" precursor="true">MTLKLAMTATFAATTLLLAADGAQARDPACAPRAQVVAKLAERYGETRQSIGLNGADTLVEVFASDETGTWTITATTVAGLTCLIASGQAFDTLTEALPTRESDA</sequence>
<accession>A0A1U7D1A2</accession>
<evidence type="ECO:0000313" key="2">
    <source>
        <dbReference type="EMBL" id="APX21934.1"/>
    </source>
</evidence>
<feature type="signal peptide" evidence="1">
    <location>
        <begin position="1"/>
        <end position="25"/>
    </location>
</feature>
<dbReference type="KEGG" id="tpro:Ga0080559_TMP1138"/>
<dbReference type="AlphaFoldDB" id="A0A1U7D1A2"/>
<name>A0A1U7D1A2_9RHOB</name>
<evidence type="ECO:0000256" key="1">
    <source>
        <dbReference type="SAM" id="SignalP"/>
    </source>
</evidence>
<evidence type="ECO:0000313" key="3">
    <source>
        <dbReference type="Proteomes" id="UP000186559"/>
    </source>
</evidence>
<protein>
    <submittedName>
        <fullName evidence="2">Uncharacterized protein</fullName>
    </submittedName>
</protein>
<dbReference type="RefSeq" id="WP_017467636.1">
    <property type="nucleotide sequence ID" value="NZ_BMEW01000003.1"/>
</dbReference>
<keyword evidence="3" id="KW-1185">Reference proteome</keyword>
<keyword evidence="1" id="KW-0732">Signal</keyword>
<gene>
    <name evidence="2" type="ORF">Ga0080559_TMP1138</name>
</gene>
<feature type="chain" id="PRO_5010539675" evidence="1">
    <location>
        <begin position="26"/>
        <end position="105"/>
    </location>
</feature>
<reference evidence="2 3" key="1">
    <citation type="submission" date="2016-03" db="EMBL/GenBank/DDBJ databases">
        <title>Deep-sea bacteria in the southern Pacific.</title>
        <authorList>
            <person name="Tang K."/>
        </authorList>
    </citation>
    <scope>NUCLEOTIDE SEQUENCE [LARGE SCALE GENOMIC DNA]</scope>
    <source>
        <strain evidence="2 3">JLT2016</strain>
    </source>
</reference>
<organism evidence="2 3">
    <name type="scientific">Salipiger profundus</name>
    <dbReference type="NCBI Taxonomy" id="1229727"/>
    <lineage>
        <taxon>Bacteria</taxon>
        <taxon>Pseudomonadati</taxon>
        <taxon>Pseudomonadota</taxon>
        <taxon>Alphaproteobacteria</taxon>
        <taxon>Rhodobacterales</taxon>
        <taxon>Roseobacteraceae</taxon>
        <taxon>Salipiger</taxon>
    </lineage>
</organism>